<feature type="signal peptide" evidence="1">
    <location>
        <begin position="1"/>
        <end position="18"/>
    </location>
</feature>
<sequence length="429" mass="46379">MKKILASLVAACALVSTAVVPGTYEAEAVGTFRTNPHYPATRALAAPGAPIHVTEVNPSPYRRADGSVMELPANFYVSTCSQGPVGTVYRKGKKPRRVMFTAGHCLQNLEKDTAMRGEVYAPTRSGEFYIGYRDRLGYDDLLADDEPLVRTLHDAFNAADWASVKLDPRVRTTNKSFSRDENGKARGRAVTLKGVDDRTRLYPFQVSTDNFGDPICKDGARTGRSCGYQMFRTAHGVWSWGMNIQKGDSGGINYNPRTKKVVGISSMSMGPVSRTQPADRAIEDAYGIKSGTVNRHFKVTNEATPRARFSTGKESREKLEGYIDAHSGPGTKATKATAQTARPGASMQAADTAQTSQNAQAPSLEQAAHKVAASADKTARAAHGIPQGDTTAFYEASTQFHKDVAAAQKLAEREINNVVSAAMTPHRSR</sequence>
<keyword evidence="3" id="KW-1185">Reference proteome</keyword>
<dbReference type="SUPFAM" id="SSF50494">
    <property type="entry name" value="Trypsin-like serine proteases"/>
    <property type="match status" value="1"/>
</dbReference>
<accession>A0A7G7CMK6</accession>
<dbReference type="Proteomes" id="UP000515743">
    <property type="component" value="Chromosome"/>
</dbReference>
<proteinExistence type="predicted"/>
<dbReference type="KEGG" id="cik:H0194_06925"/>
<feature type="chain" id="PRO_5039526318" description="V8-like Glu-specific endopeptidase" evidence="1">
    <location>
        <begin position="19"/>
        <end position="429"/>
    </location>
</feature>
<dbReference type="EMBL" id="CP059404">
    <property type="protein sequence ID" value="QNE88822.1"/>
    <property type="molecule type" value="Genomic_DNA"/>
</dbReference>
<organism evidence="2 3">
    <name type="scientific">Corynebacterium incognita</name>
    <dbReference type="NCBI Taxonomy" id="2754725"/>
    <lineage>
        <taxon>Bacteria</taxon>
        <taxon>Bacillati</taxon>
        <taxon>Actinomycetota</taxon>
        <taxon>Actinomycetes</taxon>
        <taxon>Mycobacteriales</taxon>
        <taxon>Corynebacteriaceae</taxon>
        <taxon>Corynebacterium</taxon>
    </lineage>
</organism>
<evidence type="ECO:0000313" key="3">
    <source>
        <dbReference type="Proteomes" id="UP000515743"/>
    </source>
</evidence>
<evidence type="ECO:0008006" key="4">
    <source>
        <dbReference type="Google" id="ProtNLM"/>
    </source>
</evidence>
<keyword evidence="1" id="KW-0732">Signal</keyword>
<evidence type="ECO:0000256" key="1">
    <source>
        <dbReference type="SAM" id="SignalP"/>
    </source>
</evidence>
<dbReference type="RefSeq" id="WP_185175212.1">
    <property type="nucleotide sequence ID" value="NZ_CP059404.1"/>
</dbReference>
<dbReference type="AlphaFoldDB" id="A0A7G7CMK6"/>
<name>A0A7G7CMK6_9CORY</name>
<dbReference type="InterPro" id="IPR009003">
    <property type="entry name" value="Peptidase_S1_PA"/>
</dbReference>
<gene>
    <name evidence="2" type="ORF">H0194_06925</name>
</gene>
<protein>
    <recommendedName>
        <fullName evidence="4">V8-like Glu-specific endopeptidase</fullName>
    </recommendedName>
</protein>
<evidence type="ECO:0000313" key="2">
    <source>
        <dbReference type="EMBL" id="QNE88822.1"/>
    </source>
</evidence>
<reference evidence="2 3" key="1">
    <citation type="submission" date="2020-07" db="EMBL/GenBank/DDBJ databases">
        <title>Complete genome and description of Corynebacterium incognita strain Marseille-Q3630 sp. nov.</title>
        <authorList>
            <person name="Boxberger M."/>
        </authorList>
    </citation>
    <scope>NUCLEOTIDE SEQUENCE [LARGE SCALE GENOMIC DNA]</scope>
    <source>
        <strain evidence="2 3">Marseille-Q3630</strain>
    </source>
</reference>